<name>G0QIW2_ICHMU</name>
<evidence type="ECO:0000313" key="6">
    <source>
        <dbReference type="EMBL" id="EGR34847.1"/>
    </source>
</evidence>
<comment type="similarity">
    <text evidence="1">Belongs to the acyl coenzyme A hydrolase family.</text>
</comment>
<dbReference type="InParanoid" id="G0QIW2"/>
<evidence type="ECO:0000256" key="1">
    <source>
        <dbReference type="ARBA" id="ARBA00010458"/>
    </source>
</evidence>
<dbReference type="InterPro" id="IPR006683">
    <property type="entry name" value="Thioestr_dom"/>
</dbReference>
<evidence type="ECO:0000313" key="7">
    <source>
        <dbReference type="Proteomes" id="UP000008983"/>
    </source>
</evidence>
<evidence type="ECO:0000256" key="3">
    <source>
        <dbReference type="ARBA" id="ARBA00022801"/>
    </source>
</evidence>
<keyword evidence="7" id="KW-1185">Reference proteome</keyword>
<accession>G0QIW2</accession>
<dbReference type="Proteomes" id="UP000008983">
    <property type="component" value="Unassembled WGS sequence"/>
</dbReference>
<feature type="domain" description="HotDog ACOT-type" evidence="5">
    <location>
        <begin position="158"/>
        <end position="275"/>
    </location>
</feature>
<evidence type="ECO:0000259" key="5">
    <source>
        <dbReference type="PROSITE" id="PS51770"/>
    </source>
</evidence>
<dbReference type="GO" id="GO:0047617">
    <property type="term" value="F:fatty acyl-CoA hydrolase activity"/>
    <property type="evidence" value="ECO:0007669"/>
    <property type="project" value="TreeGrafter"/>
</dbReference>
<organism evidence="6 7">
    <name type="scientific">Ichthyophthirius multifiliis</name>
    <name type="common">White spot disease agent</name>
    <name type="synonym">Ich</name>
    <dbReference type="NCBI Taxonomy" id="5932"/>
    <lineage>
        <taxon>Eukaryota</taxon>
        <taxon>Sar</taxon>
        <taxon>Alveolata</taxon>
        <taxon>Ciliophora</taxon>
        <taxon>Intramacronucleata</taxon>
        <taxon>Oligohymenophorea</taxon>
        <taxon>Hymenostomatida</taxon>
        <taxon>Ophryoglenina</taxon>
        <taxon>Ichthyophthirius</taxon>
    </lineage>
</organism>
<dbReference type="Pfam" id="PF03061">
    <property type="entry name" value="4HBT"/>
    <property type="match status" value="1"/>
</dbReference>
<dbReference type="GO" id="GO:0006637">
    <property type="term" value="P:acyl-CoA metabolic process"/>
    <property type="evidence" value="ECO:0007669"/>
    <property type="project" value="TreeGrafter"/>
</dbReference>
<dbReference type="OrthoDB" id="331699at2759"/>
<dbReference type="AlphaFoldDB" id="G0QIW2"/>
<dbReference type="InterPro" id="IPR033120">
    <property type="entry name" value="HOTDOG_ACOT"/>
</dbReference>
<dbReference type="eggNOG" id="KOG2763">
    <property type="taxonomic scope" value="Eukaryota"/>
</dbReference>
<dbReference type="RefSeq" id="XP_004040151.1">
    <property type="nucleotide sequence ID" value="XM_004040103.1"/>
</dbReference>
<sequence length="305" mass="35715">MNINKTVLIKGKQEQLIKYVINHLLPDVDTLQIQESEFQNILTDKNYNTPRNSWTKLVLPISNNKDYQNLMLRFDKKLRIGRILEILDLLSGFVSYKHCNFDYYQNNQVIIVTACADNVKFYKYISPQEDIVIQSYVCYVGKSSIEVQNDIYQQNELIVIQLKKYLFFYKYLKERNLHNKIFGGFLARILIEAGWLCGYYHVKGQEIPEIVNLTDIQFIEPVNIGDSIQVISHVSYILDNYMDVKIQAKIVNPTNIQDSKVTTGMHLILKCQNQINDVIPQTYEHGILYLEGKRLIWFLPSFLVD</sequence>
<dbReference type="PANTHER" id="PTHR12655:SF0">
    <property type="entry name" value="ACYL-COENZYME A THIOESTERASE 9, MITOCHONDRIAL"/>
    <property type="match status" value="1"/>
</dbReference>
<dbReference type="PROSITE" id="PS51770">
    <property type="entry name" value="HOTDOG_ACOT"/>
    <property type="match status" value="1"/>
</dbReference>
<dbReference type="InterPro" id="IPR029069">
    <property type="entry name" value="HotDog_dom_sf"/>
</dbReference>
<dbReference type="OMA" id="YVEDDIM"/>
<dbReference type="Gene3D" id="3.10.129.10">
    <property type="entry name" value="Hotdog Thioesterase"/>
    <property type="match status" value="2"/>
</dbReference>
<reference evidence="6 7" key="1">
    <citation type="submission" date="2011-07" db="EMBL/GenBank/DDBJ databases">
        <authorList>
            <person name="Coyne R."/>
            <person name="Brami D."/>
            <person name="Johnson J."/>
            <person name="Hostetler J."/>
            <person name="Hannick L."/>
            <person name="Clark T."/>
            <person name="Cassidy-Hanley D."/>
            <person name="Inman J."/>
        </authorList>
    </citation>
    <scope>NUCLEOTIDE SEQUENCE [LARGE SCALE GENOMIC DNA]</scope>
    <source>
        <strain evidence="6 7">G5</strain>
    </source>
</reference>
<keyword evidence="2" id="KW-0677">Repeat</keyword>
<proteinExistence type="inferred from homology"/>
<protein>
    <recommendedName>
        <fullName evidence="5">HotDog ACOT-type domain-containing protein</fullName>
    </recommendedName>
</protein>
<keyword evidence="4" id="KW-0809">Transit peptide</keyword>
<evidence type="ECO:0000256" key="4">
    <source>
        <dbReference type="ARBA" id="ARBA00022946"/>
    </source>
</evidence>
<evidence type="ECO:0000256" key="2">
    <source>
        <dbReference type="ARBA" id="ARBA00022737"/>
    </source>
</evidence>
<gene>
    <name evidence="6" type="ORF">IMG5_000750</name>
</gene>
<dbReference type="STRING" id="857967.G0QIW2"/>
<dbReference type="EMBL" id="GL983042">
    <property type="protein sequence ID" value="EGR34847.1"/>
    <property type="molecule type" value="Genomic_DNA"/>
</dbReference>
<dbReference type="SUPFAM" id="SSF54637">
    <property type="entry name" value="Thioesterase/thiol ester dehydrase-isomerase"/>
    <property type="match status" value="2"/>
</dbReference>
<dbReference type="PANTHER" id="PTHR12655">
    <property type="entry name" value="ACYL-COA THIOESTERASE"/>
    <property type="match status" value="1"/>
</dbReference>
<dbReference type="GeneID" id="14911100"/>
<keyword evidence="3" id="KW-0378">Hydrolase</keyword>